<dbReference type="EMBL" id="JBBKZV010000004">
    <property type="protein sequence ID" value="MEJ8822241.1"/>
    <property type="molecule type" value="Genomic_DNA"/>
</dbReference>
<feature type="domain" description="Tyr recombinase" evidence="5">
    <location>
        <begin position="191"/>
        <end position="387"/>
    </location>
</feature>
<dbReference type="SUPFAM" id="SSF56349">
    <property type="entry name" value="DNA breaking-rejoining enzymes"/>
    <property type="match status" value="1"/>
</dbReference>
<gene>
    <name evidence="6" type="ORF">WKW80_09335</name>
</gene>
<protein>
    <submittedName>
        <fullName evidence="6">Site-specific integrase</fullName>
    </submittedName>
</protein>
<dbReference type="PANTHER" id="PTHR30349:SF41">
    <property type="entry name" value="INTEGRASE_RECOMBINASE PROTEIN MJ0367-RELATED"/>
    <property type="match status" value="1"/>
</dbReference>
<reference evidence="6 7" key="1">
    <citation type="submission" date="2024-03" db="EMBL/GenBank/DDBJ databases">
        <title>Novel species of the genus Variovorax.</title>
        <authorList>
            <person name="Liu Q."/>
            <person name="Xin Y.-H."/>
        </authorList>
    </citation>
    <scope>NUCLEOTIDE SEQUENCE [LARGE SCALE GENOMIC DNA]</scope>
    <source>
        <strain evidence="6 7">KACC 18501</strain>
    </source>
</reference>
<dbReference type="CDD" id="cd00796">
    <property type="entry name" value="INT_Rci_Hp1_C"/>
    <property type="match status" value="1"/>
</dbReference>
<name>A0ABU8VWP8_9BURK</name>
<comment type="caution">
    <text evidence="6">The sequence shown here is derived from an EMBL/GenBank/DDBJ whole genome shotgun (WGS) entry which is preliminary data.</text>
</comment>
<evidence type="ECO:0000256" key="3">
    <source>
        <dbReference type="ARBA" id="ARBA00023125"/>
    </source>
</evidence>
<keyword evidence="2" id="KW-0229">DNA integration</keyword>
<dbReference type="InterPro" id="IPR050090">
    <property type="entry name" value="Tyrosine_recombinase_XerCD"/>
</dbReference>
<keyword evidence="3" id="KW-0238">DNA-binding</keyword>
<dbReference type="Gene3D" id="1.10.443.10">
    <property type="entry name" value="Intergrase catalytic core"/>
    <property type="match status" value="1"/>
</dbReference>
<dbReference type="InterPro" id="IPR002104">
    <property type="entry name" value="Integrase_catalytic"/>
</dbReference>
<evidence type="ECO:0000313" key="6">
    <source>
        <dbReference type="EMBL" id="MEJ8822241.1"/>
    </source>
</evidence>
<evidence type="ECO:0000256" key="2">
    <source>
        <dbReference type="ARBA" id="ARBA00022908"/>
    </source>
</evidence>
<keyword evidence="7" id="KW-1185">Reference proteome</keyword>
<dbReference type="InterPro" id="IPR013762">
    <property type="entry name" value="Integrase-like_cat_sf"/>
</dbReference>
<accession>A0ABU8VWP8</accession>
<dbReference type="RefSeq" id="WP_340363291.1">
    <property type="nucleotide sequence ID" value="NZ_JBBKZV010000004.1"/>
</dbReference>
<dbReference type="PANTHER" id="PTHR30349">
    <property type="entry name" value="PHAGE INTEGRASE-RELATED"/>
    <property type="match status" value="1"/>
</dbReference>
<dbReference type="InterPro" id="IPR011010">
    <property type="entry name" value="DNA_brk_join_enz"/>
</dbReference>
<proteinExistence type="inferred from homology"/>
<keyword evidence="4" id="KW-0233">DNA recombination</keyword>
<evidence type="ECO:0000256" key="1">
    <source>
        <dbReference type="ARBA" id="ARBA00008857"/>
    </source>
</evidence>
<dbReference type="Proteomes" id="UP001363010">
    <property type="component" value="Unassembled WGS sequence"/>
</dbReference>
<evidence type="ECO:0000256" key="4">
    <source>
        <dbReference type="ARBA" id="ARBA00023172"/>
    </source>
</evidence>
<comment type="similarity">
    <text evidence="1">Belongs to the 'phage' integrase family.</text>
</comment>
<dbReference type="PROSITE" id="PS51898">
    <property type="entry name" value="TYR_RECOMBINASE"/>
    <property type="match status" value="1"/>
</dbReference>
<evidence type="ECO:0000259" key="5">
    <source>
        <dbReference type="PROSITE" id="PS51898"/>
    </source>
</evidence>
<organism evidence="6 7">
    <name type="scientific">Variovorax humicola</name>
    <dbReference type="NCBI Taxonomy" id="1769758"/>
    <lineage>
        <taxon>Bacteria</taxon>
        <taxon>Pseudomonadati</taxon>
        <taxon>Pseudomonadota</taxon>
        <taxon>Betaproteobacteria</taxon>
        <taxon>Burkholderiales</taxon>
        <taxon>Comamonadaceae</taxon>
        <taxon>Variovorax</taxon>
    </lineage>
</organism>
<sequence>MALYQPPGTKNWTVEFEMKGTRYRKATGTADKIKAKAIEVRMRQEAKDDAEAKRLGITRSTLGSLGDMWLAASKEHHRDAGNNASRLRKLFGEELQRDPETPKAWKLVEGARAGLPRDLPVHELTQGMLMTLKGKRKTEGNTQSTINREISLLQSLFKFAAAHNIVLPNPAIQWSVKMNKTASLRTTEKVGKTRYLTTAEEAKLLAYLATDAAARPRQRAPQDSHDLVMLLLDLGCRFTEATTLQWDAVDLDAGTVKLWRSKTQNWSTLTLSARSLEMMRERRKITAPRIHVWPAFTGKRWADEDIGRGEGADGIQAAIDAVGLNDDAGRLGRVTPHTMRHSYASRLVGAGVSLFTVQNLLGHTTPTVTQRYAHLAPSAAGIEAAAVLNALHAVPANRPAM</sequence>
<dbReference type="Pfam" id="PF00589">
    <property type="entry name" value="Phage_integrase"/>
    <property type="match status" value="1"/>
</dbReference>
<evidence type="ECO:0000313" key="7">
    <source>
        <dbReference type="Proteomes" id="UP001363010"/>
    </source>
</evidence>